<evidence type="ECO:0000256" key="5">
    <source>
        <dbReference type="ARBA" id="ARBA00023210"/>
    </source>
</evidence>
<protein>
    <recommendedName>
        <fullName evidence="2">Cell division protein ZapA</fullName>
    </recommendedName>
    <alternativeName>
        <fullName evidence="9">Z ring-associated protein ZapA</fullName>
    </alternativeName>
</protein>
<keyword evidence="4 10" id="KW-0132">Cell division</keyword>
<evidence type="ECO:0000256" key="8">
    <source>
        <dbReference type="ARBA" id="ARBA00026068"/>
    </source>
</evidence>
<dbReference type="InterPro" id="IPR007838">
    <property type="entry name" value="Cell_div_ZapA-like"/>
</dbReference>
<keyword evidence="11" id="KW-1185">Reference proteome</keyword>
<dbReference type="GO" id="GO:0005829">
    <property type="term" value="C:cytosol"/>
    <property type="evidence" value="ECO:0007669"/>
    <property type="project" value="TreeGrafter"/>
</dbReference>
<dbReference type="GO" id="GO:0030428">
    <property type="term" value="C:cell septum"/>
    <property type="evidence" value="ECO:0007669"/>
    <property type="project" value="TreeGrafter"/>
</dbReference>
<evidence type="ECO:0000256" key="7">
    <source>
        <dbReference type="ARBA" id="ARBA00024910"/>
    </source>
</evidence>
<proteinExistence type="predicted"/>
<dbReference type="GO" id="GO:0032153">
    <property type="term" value="C:cell division site"/>
    <property type="evidence" value="ECO:0007669"/>
    <property type="project" value="TreeGrafter"/>
</dbReference>
<dbReference type="PANTHER" id="PTHR34981:SF1">
    <property type="entry name" value="CELL DIVISION PROTEIN ZAPA"/>
    <property type="match status" value="1"/>
</dbReference>
<accession>A0A1I2M9V2</accession>
<dbReference type="InterPro" id="IPR053712">
    <property type="entry name" value="Bac_CellDiv_Activator"/>
</dbReference>
<dbReference type="PANTHER" id="PTHR34981">
    <property type="entry name" value="CELL DIVISION PROTEIN ZAPA"/>
    <property type="match status" value="1"/>
</dbReference>
<dbReference type="OrthoDB" id="9808604at2"/>
<sequence>MTKNKLCVEIYGQQYQIVGKASPGYMREVAAHVDDKMRQIAKSNPRLDTTRLAVLSAVNIADAYLKLKREYDEIIHLIEDDQP</sequence>
<evidence type="ECO:0000313" key="10">
    <source>
        <dbReference type="EMBL" id="SFF87599.1"/>
    </source>
</evidence>
<keyword evidence="6" id="KW-0131">Cell cycle</keyword>
<evidence type="ECO:0000256" key="2">
    <source>
        <dbReference type="ARBA" id="ARBA00015195"/>
    </source>
</evidence>
<dbReference type="AlphaFoldDB" id="A0A1I2M9V2"/>
<evidence type="ECO:0000256" key="3">
    <source>
        <dbReference type="ARBA" id="ARBA00022490"/>
    </source>
</evidence>
<comment type="function">
    <text evidence="7">Activator of cell division through the inhibition of FtsZ GTPase activity, therefore promoting FtsZ assembly into bundles of protofilaments necessary for the formation of the division Z ring. It is recruited early at mid-cell but it is not essential for cell division.</text>
</comment>
<keyword evidence="5" id="KW-0717">Septation</keyword>
<name>A0A1I2M9V2_9BACL</name>
<dbReference type="STRING" id="201973.SAMN04488025_10769"/>
<comment type="subunit">
    <text evidence="8">Homodimer. Interacts with FtsZ.</text>
</comment>
<dbReference type="SUPFAM" id="SSF102829">
    <property type="entry name" value="Cell division protein ZapA-like"/>
    <property type="match status" value="1"/>
</dbReference>
<dbReference type="EMBL" id="FOOK01000007">
    <property type="protein sequence ID" value="SFF87599.1"/>
    <property type="molecule type" value="Genomic_DNA"/>
</dbReference>
<dbReference type="Gene3D" id="6.10.250.790">
    <property type="match status" value="1"/>
</dbReference>
<evidence type="ECO:0000256" key="6">
    <source>
        <dbReference type="ARBA" id="ARBA00023306"/>
    </source>
</evidence>
<comment type="subcellular location">
    <subcellularLocation>
        <location evidence="1">Cytoplasm</location>
    </subcellularLocation>
</comment>
<dbReference type="RefSeq" id="WP_092036805.1">
    <property type="nucleotide sequence ID" value="NZ_FOOK01000007.1"/>
</dbReference>
<organism evidence="10 11">
    <name type="scientific">Planifilum fulgidum</name>
    <dbReference type="NCBI Taxonomy" id="201973"/>
    <lineage>
        <taxon>Bacteria</taxon>
        <taxon>Bacillati</taxon>
        <taxon>Bacillota</taxon>
        <taxon>Bacilli</taxon>
        <taxon>Bacillales</taxon>
        <taxon>Thermoactinomycetaceae</taxon>
        <taxon>Planifilum</taxon>
    </lineage>
</organism>
<dbReference type="GO" id="GO:0000917">
    <property type="term" value="P:division septum assembly"/>
    <property type="evidence" value="ECO:0007669"/>
    <property type="project" value="UniProtKB-KW"/>
</dbReference>
<evidence type="ECO:0000256" key="4">
    <source>
        <dbReference type="ARBA" id="ARBA00022618"/>
    </source>
</evidence>
<evidence type="ECO:0000256" key="9">
    <source>
        <dbReference type="ARBA" id="ARBA00033158"/>
    </source>
</evidence>
<dbReference type="InterPro" id="IPR036192">
    <property type="entry name" value="Cell_div_ZapA-like_sf"/>
</dbReference>
<gene>
    <name evidence="10" type="ORF">SAMN04488025_10769</name>
</gene>
<dbReference type="NCBIfam" id="NF010724">
    <property type="entry name" value="PRK14126.1"/>
    <property type="match status" value="1"/>
</dbReference>
<evidence type="ECO:0000313" key="11">
    <source>
        <dbReference type="Proteomes" id="UP000198661"/>
    </source>
</evidence>
<dbReference type="Pfam" id="PF05164">
    <property type="entry name" value="ZapA"/>
    <property type="match status" value="1"/>
</dbReference>
<dbReference type="GO" id="GO:0043093">
    <property type="term" value="P:FtsZ-dependent cytokinesis"/>
    <property type="evidence" value="ECO:0007669"/>
    <property type="project" value="TreeGrafter"/>
</dbReference>
<dbReference type="Proteomes" id="UP000198661">
    <property type="component" value="Unassembled WGS sequence"/>
</dbReference>
<keyword evidence="3" id="KW-0963">Cytoplasm</keyword>
<dbReference type="GO" id="GO:0000921">
    <property type="term" value="P:septin ring assembly"/>
    <property type="evidence" value="ECO:0007669"/>
    <property type="project" value="TreeGrafter"/>
</dbReference>
<reference evidence="11" key="1">
    <citation type="submission" date="2016-10" db="EMBL/GenBank/DDBJ databases">
        <authorList>
            <person name="Varghese N."/>
            <person name="Submissions S."/>
        </authorList>
    </citation>
    <scope>NUCLEOTIDE SEQUENCE [LARGE SCALE GENOMIC DNA]</scope>
    <source>
        <strain evidence="11">DSM 44945</strain>
    </source>
</reference>
<evidence type="ECO:0000256" key="1">
    <source>
        <dbReference type="ARBA" id="ARBA00004496"/>
    </source>
</evidence>